<dbReference type="GO" id="GO:0045944">
    <property type="term" value="P:positive regulation of transcription by RNA polymerase II"/>
    <property type="evidence" value="ECO:0007669"/>
    <property type="project" value="TreeGrafter"/>
</dbReference>
<gene>
    <name evidence="18" type="ORF">ElyMa_006775500</name>
</gene>
<sequence>MAVQQFPLKRKNACNDGVNCGTDDEDETVVDPKRVCNTLQYEADDEDDEAGAKPFCSDGVHCGTDDEEDNETKKAKKVCDDGIHCGTDDEDDIKKNGAKKKVCEDGIHCGTDDEDDNKKKAAKKVCEDGIHCGTDDEDDNKKNGAKKVCDDGIHCGTDDESEDKSKNTNVCVDKSQPGATQETLVKDVRKISEDGPQTETGDQSDQSQATNVSLQSTNNENVTQDRTSVSRKIAQDLSHLTAKSDNDIALSLNVSKSEAVSSSISDSHVKMPQFSEADLLESSHNLSISKTSEQVINSTIASTSTVKRSSIPQMSSSASTSATDSVALPLSIHHQISSQLAAVSKSLANFNPQVGDSAEAPSVGPIRPSQSLSGFSFPVSTSSLPAVTTASPVLTTSAPTLTTTAETFEREESQDSTVKKESQKSRSLLDSSQVKATPPQPGPKAETNFVRETSGTDPQTNLSSQSSTLAKPASTASPQEFRTFSEVHQPGGANSTEESGNSASAVVTQTPEVPAISSAQVTTKAFSQADASLTDSSLVTTDSLIKTRTELSSAALDSQSSLSSVSVISSEQETKSNASAVTGITATPVAPSQTPALTTSPATTSPAPGLGPSDSISKQPKSSPFLTQPAATSSQMYQQQQTSRMPMSVPSSTLSSPSPSVVTTAASSSVSGSVNSAGSNNSISTSVTTFSTSRTSVPTETRIPPLRIRMDGGSQPQVYESLTPSSREYTRTFSSDFSMPPRSKAEGDLKLVLRKSSDGTAELISGPSFREKKSRQSSSSSSVPTPTVSGPVETSSPTAGSGFSKQDSEQSSSSISSKSGLLSQHMTAPQPQTTTPLSQPTSSAAQSSLSMTTAASSSSSSAPPPQNIRTLDINTPSSTSSSSSHIIPKVSVYSATGPPTSSVTSSTPGTAPSTSEDKTVPRERTEPFCPGSNQYKNVTYTKSADTDVVKINVNSSRTTGEGTKKIIRSYTTDIQALERLQSTIDAVASGLSTYEPDFDGDSNSRPGSRDSRSSSASRPPSTPAAATSQTTSAAATTTTAAAVSVSAATTAPVTCTATMSAAAAATVSAGPTTSGLQPSPQMHPSQPGMSGQQIQQQQQQQQHSQQLQFQQQQQQQQHHMMRGVAPQQQQRLQMPMHQQQQQQQLHHQQQMQQHPQAPHHQQQHNVSSPYLPHSGNFSQPFHRMSRPPLDLLAQVSQSALSSAGTAIPTPGPPSASQQDQQQQQRSPYMTDKSPSRPGPEHSPHQLYPGMMGPRPVGTPQNMATPKSSQGQPSQAYMQGQQPPPQGQQQYMPGGMRFPPRMHHDMSGPGQQYAIPPGHPMSPTGPGGMMRQRPPHFDMSRLPRPPRGMPPQQMMGGEGMPMRPRMPPQFMSPQHPGMPDMPMTSHQMPVSPMGMQTSPHAMQSSPLGMQTSPHNLQSSPHGLQTSPHGMPPRPSMMSPHHQQMMQQQQQQGAGPMPPSSYSAQTSMSGGGGGPLASLANFHPPGHMHSVNTSMGAPMPPHPGHPHHMQRPGMYPPQMMGGAARLRMMAQAGPEGGMGGPHFRHQVMMRGMAPHGSQPAQMSPSPQMSPHMSPQMSPNMGTQPLHHLDAMPDEKGYIAGSGMPGTGMTMDSSMAMGGKPKMQRPPHFPPGMMSGDPNSSGGFIPGQAAMPPLPHMQHRGSGAGGVDGGLAGMDANSFVPSSNVAGGGPLTSSPMSDGTGGSCSMSAGQVKQEPSEDSASADGSLTQGDFDLDPKSASHNELLKQLLGTGQGGRQLPTPDSEDSLPALTPEQQRQLEMIDSMPFVKETEISTPEWESKTPEEREKILEMRRQEYEQKRQEYEVSRKNKRKPIAGTTPTPEKKKRKKVSGELGVEVPRKRSNKKSKLKETQLKELEAQAESFLQQLHSMPAIPLQEPIVTFSAAIMPIKGATSLTGVSSLRGRFSSAYLEGIEDKYGSLLFPPPPPGLRPSVPSAKQLAQRQQAKLRLGQTADNQDNLSGKEGQAPAMRTSPRLVLPPQPRIEIKQEPKERKEERETPDTIVSSSSPEFGFNDQDTEYPGLRPIDPAANNIVPEDVSTSPVVPLIQPLPVKPGLEAFNASGSVKQEAVGLMKEQQRPASESCDEESSGQAGGDRDLTVNLPNLTSGLAQPFLDPALDQQVSVTLTLSTGAAQDIGAVISAIADLLKIAVPPTYEITRSPSPEMFRMSLTHKEEAVNIHTLMSTRPRFCQHCDVYVLCSGIAKFKREFPSLLEQEPDCGDEEMIFCSMNCSMQFTAALEARQRQDQAMKKELEAAVAAAAPTTSSALSLASSPSLAGAPIKTEAELPGAVVSSSSATVASNLDEIIAAVAADTSLSPPTDLDALGENSGSPGTPSTTPTSPLHSSALASPATLKAAKRHRRSSSQVSDTYVKPLVKRWRSLRWKRGNQDLLDTIMKQPSTPSIELDRLWRALGMIHRPSPGVEDQRKCSFCHLTGDGASNGPSRLLNMDVNKWVHLNCALWSYEVYETLNGALMNVELAYQRSQSSECVACRKKGATLACFKSRCTNAYHLPCAQARGCMFYHDKTLLCPNHIPKLPLGNELTNLVALRRVYVNRDEDRQVASMLHQEDGHCRLRIGSLILHNIGQLLPHQILCGKFNSKEYIYPVGFRTTRFYWSYFSLYNRCRYVCSISDRDGQPEFKIQVLDTDHEELVFTDTTPAGVWMHVLRPIEQKRREADLVKMFPTFKSAEELFGLADENIVKILESLPGTDLLQNYNFKFGRSPLIEMPPAINPTGCARAEPKMRTHFRRPHTLQSTNSRSLPSTVTGVSGDMSSPYLKQFVHSKSQQYRRLRTDWKTLVYLGRSRIQGLGLYAARDLEKHTMVIEYIGDLIRNEVANRREKEYESQNRGVYMFRIDNDVVIDATMAGGPARYINHSCSPNCVAEVVDIEKDSKIIIITSRKISKGEELTYDYKFDFEDDQHKIPCNCGAINCRKWMN</sequence>
<evidence type="ECO:0000313" key="19">
    <source>
        <dbReference type="Proteomes" id="UP000762676"/>
    </source>
</evidence>
<feature type="compositionally biased region" description="Basic and acidic residues" evidence="14">
    <location>
        <begin position="1999"/>
        <end position="2015"/>
    </location>
</feature>
<feature type="compositionally biased region" description="Low complexity" evidence="14">
    <location>
        <begin position="777"/>
        <end position="861"/>
    </location>
</feature>
<dbReference type="GO" id="GO:0003713">
    <property type="term" value="F:transcription coactivator activity"/>
    <property type="evidence" value="ECO:0007669"/>
    <property type="project" value="TreeGrafter"/>
</dbReference>
<dbReference type="PROSITE" id="PS50280">
    <property type="entry name" value="SET"/>
    <property type="match status" value="1"/>
</dbReference>
<dbReference type="SMART" id="SM00508">
    <property type="entry name" value="PostSET"/>
    <property type="match status" value="1"/>
</dbReference>
<keyword evidence="2" id="KW-0597">Phosphoprotein</keyword>
<dbReference type="FunFam" id="3.30.40.10:FF:000002">
    <property type="entry name" value="Histone-lysine N-methyltransferase"/>
    <property type="match status" value="1"/>
</dbReference>
<feature type="region of interest" description="Disordered" evidence="14">
    <location>
        <begin position="1614"/>
        <end position="1667"/>
    </location>
</feature>
<feature type="domain" description="PHD-type" evidence="17">
    <location>
        <begin position="2441"/>
        <end position="2549"/>
    </location>
</feature>
<evidence type="ECO:0000256" key="3">
    <source>
        <dbReference type="ARBA" id="ARBA00022603"/>
    </source>
</evidence>
<comment type="caution">
    <text evidence="18">The sequence shown here is derived from an EMBL/GenBank/DDBJ whole genome shotgun (WGS) entry which is preliminary data.</text>
</comment>
<dbReference type="Pfam" id="PF05964">
    <property type="entry name" value="FYRN"/>
    <property type="match status" value="1"/>
</dbReference>
<feature type="region of interest" description="Disordered" evidence="14">
    <location>
        <begin position="1395"/>
        <end position="1506"/>
    </location>
</feature>
<dbReference type="Pfam" id="PF05965">
    <property type="entry name" value="FYRC"/>
    <property type="match status" value="1"/>
</dbReference>
<feature type="compositionally biased region" description="Polar residues" evidence="14">
    <location>
        <begin position="1680"/>
        <end position="1707"/>
    </location>
</feature>
<feature type="compositionally biased region" description="Low complexity" evidence="14">
    <location>
        <begin position="1126"/>
        <end position="1164"/>
    </location>
</feature>
<feature type="region of interest" description="Disordered" evidence="14">
    <location>
        <begin position="993"/>
        <end position="1033"/>
    </location>
</feature>
<feature type="compositionally biased region" description="Low complexity" evidence="14">
    <location>
        <begin position="1434"/>
        <end position="1453"/>
    </location>
</feature>
<evidence type="ECO:0000259" key="17">
    <source>
        <dbReference type="PROSITE" id="PS51805"/>
    </source>
</evidence>
<evidence type="ECO:0000256" key="14">
    <source>
        <dbReference type="SAM" id="MobiDB-lite"/>
    </source>
</evidence>
<dbReference type="Gene3D" id="3.30.40.10">
    <property type="entry name" value="Zinc/RING finger domain, C3HC4 (zinc finger)"/>
    <property type="match status" value="1"/>
</dbReference>
<evidence type="ECO:0000256" key="5">
    <source>
        <dbReference type="ARBA" id="ARBA00022691"/>
    </source>
</evidence>
<evidence type="ECO:0000259" key="16">
    <source>
        <dbReference type="PROSITE" id="PS50868"/>
    </source>
</evidence>
<dbReference type="PROSITE" id="PS51805">
    <property type="entry name" value="EPHD"/>
    <property type="match status" value="1"/>
</dbReference>
<evidence type="ECO:0000259" key="15">
    <source>
        <dbReference type="PROSITE" id="PS50280"/>
    </source>
</evidence>
<dbReference type="SUPFAM" id="SSF82199">
    <property type="entry name" value="SET domain"/>
    <property type="match status" value="1"/>
</dbReference>
<feature type="region of interest" description="Disordered" evidence="14">
    <location>
        <begin position="1551"/>
        <end position="1574"/>
    </location>
</feature>
<dbReference type="EMBL" id="BMAT01013584">
    <property type="protein sequence ID" value="GFS15639.1"/>
    <property type="molecule type" value="Genomic_DNA"/>
</dbReference>
<dbReference type="PROSITE" id="PS51542">
    <property type="entry name" value="FYRN"/>
    <property type="match status" value="1"/>
</dbReference>
<feature type="compositionally biased region" description="Polar residues" evidence="14">
    <location>
        <begin position="1715"/>
        <end position="1725"/>
    </location>
</feature>
<dbReference type="InterPro" id="IPR046341">
    <property type="entry name" value="SET_dom_sf"/>
</dbReference>
<dbReference type="Pfam" id="PF13832">
    <property type="entry name" value="zf-HC5HC2H_2"/>
    <property type="match status" value="1"/>
</dbReference>
<dbReference type="InterPro" id="IPR013083">
    <property type="entry name" value="Znf_RING/FYVE/PHD"/>
</dbReference>
<feature type="compositionally biased region" description="Low complexity" evidence="14">
    <location>
        <begin position="1946"/>
        <end position="1965"/>
    </location>
</feature>
<keyword evidence="3" id="KW-0489">Methyltransferase</keyword>
<evidence type="ECO:0000256" key="6">
    <source>
        <dbReference type="ARBA" id="ARBA00022723"/>
    </source>
</evidence>
<dbReference type="InterPro" id="IPR003616">
    <property type="entry name" value="Post-SET_dom"/>
</dbReference>
<feature type="compositionally biased region" description="Low complexity" evidence="14">
    <location>
        <begin position="1276"/>
        <end position="1294"/>
    </location>
</feature>
<feature type="compositionally biased region" description="Low complexity" evidence="14">
    <location>
        <begin position="1092"/>
        <end position="1117"/>
    </location>
</feature>
<feature type="compositionally biased region" description="Polar residues" evidence="14">
    <location>
        <begin position="425"/>
        <end position="435"/>
    </location>
</feature>
<evidence type="ECO:0000256" key="10">
    <source>
        <dbReference type="ARBA" id="ARBA00022853"/>
    </source>
</evidence>
<evidence type="ECO:0000256" key="11">
    <source>
        <dbReference type="ARBA" id="ARBA00023015"/>
    </source>
</evidence>
<feature type="region of interest" description="Disordered" evidence="14">
    <location>
        <begin position="2084"/>
        <end position="2110"/>
    </location>
</feature>
<protein>
    <submittedName>
        <fullName evidence="18">Histone-lysine N-methyltransferase</fullName>
    </submittedName>
</protein>
<dbReference type="FunFam" id="2.170.270.10:FF:000003">
    <property type="entry name" value="Histone-lysine N-methyltransferase"/>
    <property type="match status" value="1"/>
</dbReference>
<dbReference type="Pfam" id="PF00856">
    <property type="entry name" value="SET"/>
    <property type="match status" value="1"/>
</dbReference>
<keyword evidence="9" id="KW-0862">Zinc</keyword>
<dbReference type="CDD" id="cd19171">
    <property type="entry name" value="SET_KMT2C_2D"/>
    <property type="match status" value="1"/>
</dbReference>
<feature type="compositionally biased region" description="Basic and acidic residues" evidence="14">
    <location>
        <begin position="407"/>
        <end position="424"/>
    </location>
</feature>
<dbReference type="Gene3D" id="2.170.270.10">
    <property type="entry name" value="SET domain"/>
    <property type="match status" value="1"/>
</dbReference>
<feature type="region of interest" description="Disordered" evidence="14">
    <location>
        <begin position="1315"/>
        <end position="1348"/>
    </location>
</feature>
<keyword evidence="6" id="KW-0479">Metal-binding</keyword>
<feature type="compositionally biased region" description="Low complexity" evidence="14">
    <location>
        <begin position="2344"/>
        <end position="2369"/>
    </location>
</feature>
<evidence type="ECO:0000313" key="18">
    <source>
        <dbReference type="EMBL" id="GFS15639.1"/>
    </source>
</evidence>
<dbReference type="Gene3D" id="3.30.160.360">
    <property type="match status" value="1"/>
</dbReference>
<keyword evidence="4" id="KW-0808">Transferase</keyword>
<evidence type="ECO:0000256" key="9">
    <source>
        <dbReference type="ARBA" id="ARBA00022833"/>
    </source>
</evidence>
<keyword evidence="7" id="KW-0677">Repeat</keyword>
<dbReference type="SMART" id="SM00541">
    <property type="entry name" value="FYRN"/>
    <property type="match status" value="1"/>
</dbReference>
<evidence type="ECO:0000256" key="7">
    <source>
        <dbReference type="ARBA" id="ARBA00022737"/>
    </source>
</evidence>
<comment type="subcellular location">
    <subcellularLocation>
        <location evidence="1">Nucleus</location>
    </subcellularLocation>
</comment>
<feature type="compositionally biased region" description="Basic and acidic residues" evidence="14">
    <location>
        <begin position="743"/>
        <end position="757"/>
    </location>
</feature>
<feature type="compositionally biased region" description="Basic and acidic residues" evidence="14">
    <location>
        <begin position="1812"/>
        <end position="1823"/>
    </location>
</feature>
<feature type="compositionally biased region" description="Polar residues" evidence="14">
    <location>
        <begin position="450"/>
        <end position="482"/>
    </location>
</feature>
<dbReference type="PANTHER" id="PTHR45888">
    <property type="entry name" value="HL01030P-RELATED"/>
    <property type="match status" value="1"/>
</dbReference>
<accession>A0AAV4J121</accession>
<keyword evidence="19" id="KW-1185">Reference proteome</keyword>
<feature type="compositionally biased region" description="Low complexity" evidence="14">
    <location>
        <begin position="894"/>
        <end position="914"/>
    </location>
</feature>
<evidence type="ECO:0000256" key="4">
    <source>
        <dbReference type="ARBA" id="ARBA00022679"/>
    </source>
</evidence>
<keyword evidence="13" id="KW-0539">Nucleus</keyword>
<feature type="compositionally biased region" description="Low complexity" evidence="14">
    <location>
        <begin position="590"/>
        <end position="608"/>
    </location>
</feature>
<feature type="compositionally biased region" description="Polar residues" evidence="14">
    <location>
        <begin position="714"/>
        <end position="737"/>
    </location>
</feature>
<evidence type="ECO:0000256" key="8">
    <source>
        <dbReference type="ARBA" id="ARBA00022771"/>
    </source>
</evidence>
<dbReference type="PROSITE" id="PS50868">
    <property type="entry name" value="POST_SET"/>
    <property type="match status" value="1"/>
</dbReference>
<feature type="compositionally biased region" description="Polar residues" evidence="14">
    <location>
        <begin position="1258"/>
        <end position="1275"/>
    </location>
</feature>
<dbReference type="GO" id="GO:0044666">
    <property type="term" value="C:MLL3/4 complex"/>
    <property type="evidence" value="ECO:0007669"/>
    <property type="project" value="TreeGrafter"/>
</dbReference>
<dbReference type="InterPro" id="IPR001214">
    <property type="entry name" value="SET_dom"/>
</dbReference>
<feature type="compositionally biased region" description="Low complexity" evidence="14">
    <location>
        <begin position="1555"/>
        <end position="1574"/>
    </location>
</feature>
<dbReference type="GO" id="GO:0008270">
    <property type="term" value="F:zinc ion binding"/>
    <property type="evidence" value="ECO:0007669"/>
    <property type="project" value="UniProtKB-KW"/>
</dbReference>
<name>A0AAV4J121_9GAST</name>
<evidence type="ECO:0000256" key="12">
    <source>
        <dbReference type="ARBA" id="ARBA00023163"/>
    </source>
</evidence>
<feature type="compositionally biased region" description="Polar residues" evidence="14">
    <location>
        <begin position="867"/>
        <end position="876"/>
    </location>
</feature>
<feature type="compositionally biased region" description="Basic and acidic residues" evidence="14">
    <location>
        <begin position="184"/>
        <end position="193"/>
    </location>
</feature>
<feature type="compositionally biased region" description="Polar residues" evidence="14">
    <location>
        <begin position="195"/>
        <end position="227"/>
    </location>
</feature>
<dbReference type="GO" id="GO:0042800">
    <property type="term" value="F:histone H3K4 methyltransferase activity"/>
    <property type="evidence" value="ECO:0007669"/>
    <property type="project" value="TreeGrafter"/>
</dbReference>
<keyword evidence="5" id="KW-0949">S-adenosyl-L-methionine</keyword>
<feature type="region of interest" description="Disordered" evidence="14">
    <location>
        <begin position="154"/>
        <end position="230"/>
    </location>
</feature>
<feature type="region of interest" description="Disordered" evidence="14">
    <location>
        <begin position="405"/>
        <end position="514"/>
    </location>
</feature>
<dbReference type="InterPro" id="IPR003888">
    <property type="entry name" value="FYrich_N"/>
</dbReference>
<dbReference type="Proteomes" id="UP000762676">
    <property type="component" value="Unassembled WGS sequence"/>
</dbReference>
<reference evidence="18 19" key="1">
    <citation type="journal article" date="2021" name="Elife">
        <title>Chloroplast acquisition without the gene transfer in kleptoplastic sea slugs, Plakobranchus ocellatus.</title>
        <authorList>
            <person name="Maeda T."/>
            <person name="Takahashi S."/>
            <person name="Yoshida T."/>
            <person name="Shimamura S."/>
            <person name="Takaki Y."/>
            <person name="Nagai Y."/>
            <person name="Toyoda A."/>
            <person name="Suzuki Y."/>
            <person name="Arimoto A."/>
            <person name="Ishii H."/>
            <person name="Satoh N."/>
            <person name="Nishiyama T."/>
            <person name="Hasebe M."/>
            <person name="Maruyama T."/>
            <person name="Minagawa J."/>
            <person name="Obokata J."/>
            <person name="Shigenobu S."/>
        </authorList>
    </citation>
    <scope>NUCLEOTIDE SEQUENCE [LARGE SCALE GENOMIC DNA]</scope>
</reference>
<keyword evidence="10" id="KW-0156">Chromatin regulator</keyword>
<keyword evidence="11" id="KW-0805">Transcription regulation</keyword>
<dbReference type="PROSITE" id="PS51543">
    <property type="entry name" value="FYRC"/>
    <property type="match status" value="1"/>
</dbReference>
<dbReference type="InterPro" id="IPR003889">
    <property type="entry name" value="FYrich_C"/>
</dbReference>
<feature type="domain" description="Post-SET" evidence="16">
    <location>
        <begin position="2937"/>
        <end position="2953"/>
    </location>
</feature>
<dbReference type="PANTHER" id="PTHR45888:SF6">
    <property type="entry name" value="HL01030P-RELATED"/>
    <property type="match status" value="1"/>
</dbReference>
<feature type="region of interest" description="Disordered" evidence="14">
    <location>
        <begin position="1938"/>
        <end position="2032"/>
    </location>
</feature>
<dbReference type="CDD" id="cd15666">
    <property type="entry name" value="ePHD2_KMT2C_like"/>
    <property type="match status" value="1"/>
</dbReference>
<proteinExistence type="predicted"/>
<dbReference type="GO" id="GO:0032259">
    <property type="term" value="P:methylation"/>
    <property type="evidence" value="ECO:0007669"/>
    <property type="project" value="UniProtKB-KW"/>
</dbReference>
<feature type="region of interest" description="Disordered" evidence="14">
    <location>
        <begin position="1069"/>
        <end position="1184"/>
    </location>
</feature>
<evidence type="ECO:0000256" key="13">
    <source>
        <dbReference type="ARBA" id="ARBA00023242"/>
    </source>
</evidence>
<dbReference type="SMART" id="SM00317">
    <property type="entry name" value="SET"/>
    <property type="match status" value="1"/>
</dbReference>
<feature type="domain" description="SET" evidence="15">
    <location>
        <begin position="2813"/>
        <end position="2929"/>
    </location>
</feature>
<feature type="region of interest" description="Disordered" evidence="14">
    <location>
        <begin position="1196"/>
        <end position="1294"/>
    </location>
</feature>
<feature type="compositionally biased region" description="Polar residues" evidence="14">
    <location>
        <begin position="492"/>
        <end position="514"/>
    </location>
</feature>
<feature type="compositionally biased region" description="Low complexity" evidence="14">
    <location>
        <begin position="632"/>
        <end position="699"/>
    </location>
</feature>
<feature type="compositionally biased region" description="Polar residues" evidence="14">
    <location>
        <begin position="614"/>
        <end position="631"/>
    </location>
</feature>
<feature type="compositionally biased region" description="Polar residues" evidence="14">
    <location>
        <begin position="1395"/>
        <end position="1424"/>
    </location>
</feature>
<dbReference type="InterPro" id="IPR034732">
    <property type="entry name" value="EPHD"/>
</dbReference>
<feature type="region of interest" description="Disordered" evidence="14">
    <location>
        <begin position="2333"/>
        <end position="2384"/>
    </location>
</feature>
<feature type="compositionally biased region" description="Low complexity" evidence="14">
    <location>
        <begin position="1013"/>
        <end position="1033"/>
    </location>
</feature>
<feature type="region of interest" description="Disordered" evidence="14">
    <location>
        <begin position="1812"/>
        <end position="1866"/>
    </location>
</feature>
<feature type="compositionally biased region" description="Polar residues" evidence="14">
    <location>
        <begin position="1075"/>
        <end position="1091"/>
    </location>
</feature>
<dbReference type="InterPro" id="IPR001965">
    <property type="entry name" value="Znf_PHD"/>
</dbReference>
<dbReference type="SMART" id="SM00249">
    <property type="entry name" value="PHD"/>
    <property type="match status" value="1"/>
</dbReference>
<feature type="compositionally biased region" description="Basic and acidic residues" evidence="14">
    <location>
        <begin position="915"/>
        <end position="926"/>
    </location>
</feature>
<feature type="region of interest" description="Disordered" evidence="14">
    <location>
        <begin position="585"/>
        <end position="937"/>
    </location>
</feature>
<dbReference type="SMART" id="SM00542">
    <property type="entry name" value="FYRC"/>
    <property type="match status" value="1"/>
</dbReference>
<keyword evidence="8" id="KW-0863">Zinc-finger</keyword>
<feature type="region of interest" description="Disordered" evidence="14">
    <location>
        <begin position="1680"/>
        <end position="1734"/>
    </location>
</feature>
<evidence type="ECO:0000256" key="1">
    <source>
        <dbReference type="ARBA" id="ARBA00004123"/>
    </source>
</evidence>
<evidence type="ECO:0000256" key="2">
    <source>
        <dbReference type="ARBA" id="ARBA00022553"/>
    </source>
</evidence>
<keyword evidence="12" id="KW-0804">Transcription</keyword>
<organism evidence="18 19">
    <name type="scientific">Elysia marginata</name>
    <dbReference type="NCBI Taxonomy" id="1093978"/>
    <lineage>
        <taxon>Eukaryota</taxon>
        <taxon>Metazoa</taxon>
        <taxon>Spiralia</taxon>
        <taxon>Lophotrochozoa</taxon>
        <taxon>Mollusca</taxon>
        <taxon>Gastropoda</taxon>
        <taxon>Heterobranchia</taxon>
        <taxon>Euthyneura</taxon>
        <taxon>Panpulmonata</taxon>
        <taxon>Sacoglossa</taxon>
        <taxon>Placobranchoidea</taxon>
        <taxon>Plakobranchidae</taxon>
        <taxon>Elysia</taxon>
    </lineage>
</organism>